<dbReference type="InterPro" id="IPR024559">
    <property type="entry name" value="DUF3846"/>
</dbReference>
<dbReference type="Pfam" id="PF12957">
    <property type="entry name" value="DUF3846"/>
    <property type="match status" value="1"/>
</dbReference>
<feature type="domain" description="DUF3846" evidence="1">
    <location>
        <begin position="2"/>
        <end position="95"/>
    </location>
</feature>
<evidence type="ECO:0000313" key="2">
    <source>
        <dbReference type="EMBL" id="USG63432.1"/>
    </source>
</evidence>
<accession>A0ABY4W8C5</accession>
<gene>
    <name evidence="2" type="ORF">NDK47_14725</name>
</gene>
<protein>
    <recommendedName>
        <fullName evidence="1">DUF3846 domain-containing protein</fullName>
    </recommendedName>
</protein>
<dbReference type="Proteomes" id="UP001056500">
    <property type="component" value="Chromosome"/>
</dbReference>
<keyword evidence="3" id="KW-1185">Reference proteome</keyword>
<dbReference type="EMBL" id="CP098755">
    <property type="protein sequence ID" value="USG63432.1"/>
    <property type="molecule type" value="Genomic_DNA"/>
</dbReference>
<reference evidence="2" key="1">
    <citation type="submission" date="2022-06" db="EMBL/GenBank/DDBJ databases">
        <title>Genome sequencing of Brevibacillus sp. BB3-R1.</title>
        <authorList>
            <person name="Heo J."/>
            <person name="Lee D."/>
            <person name="Won M."/>
            <person name="Han B.-H."/>
            <person name="Hong S.-B."/>
            <person name="Kwon S.-W."/>
        </authorList>
    </citation>
    <scope>NUCLEOTIDE SEQUENCE</scope>
    <source>
        <strain evidence="2">BB3-R1</strain>
    </source>
</reference>
<proteinExistence type="predicted"/>
<evidence type="ECO:0000259" key="1">
    <source>
        <dbReference type="Pfam" id="PF12957"/>
    </source>
</evidence>
<organism evidence="2 3">
    <name type="scientific">Brevibacillus ruminantium</name>
    <dbReference type="NCBI Taxonomy" id="2950604"/>
    <lineage>
        <taxon>Bacteria</taxon>
        <taxon>Bacillati</taxon>
        <taxon>Bacillota</taxon>
        <taxon>Bacilli</taxon>
        <taxon>Bacillales</taxon>
        <taxon>Paenibacillaceae</taxon>
        <taxon>Brevibacillus</taxon>
    </lineage>
</organism>
<sequence>MITVMVKRPHEEAFALQVNNIDDVKELVGGDYELLTDDRLDGISLLVNEELRGIEANNFPITTDGYRDWVYGPCVFVLANGTSLTEADMEKVNQYLASQL</sequence>
<name>A0ABY4W8C5_9BACL</name>
<dbReference type="RefSeq" id="WP_251870514.1">
    <property type="nucleotide sequence ID" value="NZ_CP098755.1"/>
</dbReference>
<evidence type="ECO:0000313" key="3">
    <source>
        <dbReference type="Proteomes" id="UP001056500"/>
    </source>
</evidence>